<dbReference type="Proteomes" id="UP000295558">
    <property type="component" value="Unassembled WGS sequence"/>
</dbReference>
<gene>
    <name evidence="3" type="ORF">DFP96_106119</name>
</gene>
<dbReference type="Pfam" id="PF13287">
    <property type="entry name" value="Fn3_assoc"/>
    <property type="match status" value="2"/>
</dbReference>
<name>A0A4R6ZKY2_9LIST</name>
<evidence type="ECO:0000259" key="2">
    <source>
        <dbReference type="Pfam" id="PF13290"/>
    </source>
</evidence>
<dbReference type="STRING" id="1265846.PROCOU_03009"/>
<keyword evidence="4" id="KW-1185">Reference proteome</keyword>
<feature type="domain" description="GH29D-like beta-sandwich" evidence="2">
    <location>
        <begin position="1168"/>
        <end position="1231"/>
    </location>
</feature>
<dbReference type="Pfam" id="PF13290">
    <property type="entry name" value="CHB_HEX_C_1"/>
    <property type="match status" value="1"/>
</dbReference>
<proteinExistence type="predicted"/>
<comment type="caution">
    <text evidence="3">The sequence shown here is derived from an EMBL/GenBank/DDBJ whole genome shotgun (WGS) entry which is preliminary data.</text>
</comment>
<organism evidence="3 4">
    <name type="scientific">Listeria rocourtiae</name>
    <dbReference type="NCBI Taxonomy" id="647910"/>
    <lineage>
        <taxon>Bacteria</taxon>
        <taxon>Bacillati</taxon>
        <taxon>Bacillota</taxon>
        <taxon>Bacilli</taxon>
        <taxon>Bacillales</taxon>
        <taxon>Listeriaceae</taxon>
        <taxon>Listeria</taxon>
    </lineage>
</organism>
<protein>
    <submittedName>
        <fullName evidence="3">Fn3 domain-containing protein</fullName>
    </submittedName>
</protein>
<evidence type="ECO:0000256" key="1">
    <source>
        <dbReference type="SAM" id="SignalP"/>
    </source>
</evidence>
<dbReference type="OrthoDB" id="9806464at2"/>
<keyword evidence="1" id="KW-0732">Signal</keyword>
<dbReference type="InterPro" id="IPR059177">
    <property type="entry name" value="GH29D-like_dom"/>
</dbReference>
<feature type="signal peptide" evidence="1">
    <location>
        <begin position="1"/>
        <end position="27"/>
    </location>
</feature>
<evidence type="ECO:0000313" key="4">
    <source>
        <dbReference type="Proteomes" id="UP000295558"/>
    </source>
</evidence>
<dbReference type="InterPro" id="IPR026876">
    <property type="entry name" value="Fn3_assoc_repeat"/>
</dbReference>
<evidence type="ECO:0000313" key="3">
    <source>
        <dbReference type="EMBL" id="TDR52912.1"/>
    </source>
</evidence>
<feature type="chain" id="PRO_5038625372" evidence="1">
    <location>
        <begin position="28"/>
        <end position="1752"/>
    </location>
</feature>
<sequence>MKKREKFGLKVLSVAMIVALMVPSSIGNIAISAETAVSTQTEQVSEKTFSHKAEYSIQKGADDAEVTATAVNLTSTGLDLHGLVGATQTTYLRFADVVLPDDAKISNAYLSFTTRDASNANQSTTINITGELGSQATFASTVASFTSRQFTETALEMSTPVVAVNTIFNTNDVASIMNEMRANTADIKDYVFKVTGSGLGSFVMRSYESNAAMAPKLVFEYTSASGEYKANIASTTDDAEEYSANKAMDLNSAMEIGGYYSTTLTPAYKDISAFRFANVNLPENAKIDDAYLEFTTYGTVANRVSNMSITSELGNSAVYTSTAGNISSRNYTGSSVKYEQASFTAARQVIRTPNLKSIIDETRLMGWQNGHALAFKVEGDNYIGSIYPGGSAVAYQPKLVIKYSYSDDGVDVLKDPAKIQNIFINEVASMGTDARKDGWIEIYNNNDFPVFFEKDVFLSDEATNLGKSELANLYIQAKGYRIVKADGTTNNASANFTLGNRDMTLYLTTKYDDSFHQLDTFDVKEMAFGETMGLFNDTDSSVVTFKPGTYESTNNDAKPLVNIALSQKPGMYKTGFDLILTSDSVNTIKYTLDGSAPSETNGITYTGPVTIDKTMTVKAYAYNAKQNSGVQTYVYSIREDVENIPLAKKEFSVKTGSDDAEVSATTVNLTSTGLDLHGLVGAVPQSTFVRFTDVSLPADAVISKAYISFTTRDASSLPTNLTISGELGSGSAFSSTVATFTNRQMTNRSITTRTPSKVAVNELVNTEDLAPVIEEMRAGNPDLTNFVFKIDGDKTGSYLARSYESNAAMAPKLVVEYYSGYGDFTGKIATASDDAEEYGTAKAIDLGSVLEIGGYYSTNLIPAYKETVGLRFTNIAIPETAEIEDAYMEFTTYNTNAAKVSSNIEIRSELGNPETYKAVAGNITAREYSNLAVKYSQPAFTASNQIVRTANLKDIIDENRLAGWRSGQAMAFRIDGDNYIGSVYPGGYAQAARLIVKYKNNGKGPGIDGALTTPDQMKNVYINELSAEGTANSKAAWIELYNDNDVPVILGKGMYLSDKTKTPDKFEFSNFLIPAKGYRVLYSDKATELGNNHLSFEIGASGDVILSAKVGSAMKTIDSIKYTKQAYNQTFGRKPDASTNLTVFSSETFAKTNNEGQENYTVQFSKERGVYDTGFDLTLSSKEGTTIKYTVDGITDPSATKGTIYTGPITIGKTTVVKVYAYDANGNSGVISSTYVLRDNYKNEVTSGYQWQFKNTITSDEYAEAIDDFPIVSETGNATDLNPTTYVPGTFEYLDTHMNKGGTNYFSYAGAKKFGQVSASQLNSGVAAKFHRDYGSKKAKYNFFEATPAEAFPVVNKFSKLELKEGQDGPQNDIYNLGYNRYDEKVTNTLAQQMNKISLHARYVHYFYNGKYMGVKTMREAFGQNMFEEYFGGNDDDYTKIRFQDGYFVPGIVEAGDGDTAILTKVKAVAAAKNFQEFKNYVDVEDMIKMHILFMFVDTEREVDAVVSNDILNGNGVKMTFNINDTDGAFYNNGGTGTSYSALAGGGGTYRFKWIDSISRRGAGDFFGSFSGDGQTATAGNLEFKTLVKDQVLAQIGPASGDFAGADGAPLSVANVKKLIASNQQEIDAAYKLDAAYMGARSTMYKDWLNVQVKVQNQMTDRVRYSLEMWAKYGMAHTLQAVKVVASDGGVVLENPNEGTDIYYTTDGSDPMGANGAMSNVATKYEAGAVLDANTKITVRAFTANNWGPLTK</sequence>
<dbReference type="EMBL" id="SNZK01000006">
    <property type="protein sequence ID" value="TDR52912.1"/>
    <property type="molecule type" value="Genomic_DNA"/>
</dbReference>
<accession>A0A4R6ZKY2</accession>
<dbReference type="RefSeq" id="WP_036069475.1">
    <property type="nucleotide sequence ID" value="NZ_JAASUO010000003.1"/>
</dbReference>
<reference evidence="3 4" key="1">
    <citation type="submission" date="2019-03" db="EMBL/GenBank/DDBJ databases">
        <title>Genomic Encyclopedia of Type Strains, Phase III (KMG-III): the genomes of soil and plant-associated and newly described type strains.</title>
        <authorList>
            <person name="Whitman W."/>
        </authorList>
    </citation>
    <scope>NUCLEOTIDE SEQUENCE [LARGE SCALE GENOMIC DNA]</scope>
    <source>
        <strain evidence="3 4">CECT 7972</strain>
    </source>
</reference>